<evidence type="ECO:0000256" key="6">
    <source>
        <dbReference type="ARBA" id="ARBA00023136"/>
    </source>
</evidence>
<feature type="transmembrane region" description="Helical" evidence="7">
    <location>
        <begin position="80"/>
        <end position="102"/>
    </location>
</feature>
<feature type="transmembrane region" description="Helical" evidence="7">
    <location>
        <begin position="208"/>
        <end position="233"/>
    </location>
</feature>
<feature type="transmembrane region" description="Helical" evidence="7">
    <location>
        <begin position="276"/>
        <end position="297"/>
    </location>
</feature>
<dbReference type="Proteomes" id="UP000280307">
    <property type="component" value="Unassembled WGS sequence"/>
</dbReference>
<sequence length="309" mass="34892">MAHKKPGGAQWWIVAAFIGPAMLAILIVNVYPILYNFYMSLTNRNGPRRFPEGMYEVVGFDNYIRLLTQSEFYAVFGKTVLYAVICVFFFFVVGLSLALVLNHPAIKGKYFWRTLLILPWAVPTWITAMIWRFLFHGQFGPINQILRSLGLPAPNWLSDSFWAFVAITIVNIWMTFPFFMLILLGGLQAIPTDIYEAAEMDGASFWQGLFAITLPLLRPVALPAIILSLITTFQMFNTVWLMTRGGPRTLPGQPGATELLLIWAYNQGFAGQGQRFALVSAFAIVVFFFLLGLTLLYNRVTNVTKGAYE</sequence>
<evidence type="ECO:0000313" key="10">
    <source>
        <dbReference type="Proteomes" id="UP000280307"/>
    </source>
</evidence>
<feature type="transmembrane region" description="Helical" evidence="7">
    <location>
        <begin position="12"/>
        <end position="34"/>
    </location>
</feature>
<dbReference type="PANTHER" id="PTHR30193:SF41">
    <property type="entry name" value="DIACETYLCHITOBIOSE UPTAKE SYSTEM PERMEASE PROTEIN NGCF"/>
    <property type="match status" value="1"/>
</dbReference>
<name>A0A426UA32_9CHLR</name>
<keyword evidence="4 7" id="KW-0812">Transmembrane</keyword>
<dbReference type="PROSITE" id="PS50928">
    <property type="entry name" value="ABC_TM1"/>
    <property type="match status" value="1"/>
</dbReference>
<evidence type="ECO:0000256" key="3">
    <source>
        <dbReference type="ARBA" id="ARBA00022475"/>
    </source>
</evidence>
<dbReference type="InterPro" id="IPR000515">
    <property type="entry name" value="MetI-like"/>
</dbReference>
<evidence type="ECO:0000256" key="1">
    <source>
        <dbReference type="ARBA" id="ARBA00004651"/>
    </source>
</evidence>
<dbReference type="GO" id="GO:0055085">
    <property type="term" value="P:transmembrane transport"/>
    <property type="evidence" value="ECO:0007669"/>
    <property type="project" value="InterPro"/>
</dbReference>
<dbReference type="AlphaFoldDB" id="A0A426UA32"/>
<evidence type="ECO:0000256" key="5">
    <source>
        <dbReference type="ARBA" id="ARBA00022989"/>
    </source>
</evidence>
<dbReference type="InterPro" id="IPR035906">
    <property type="entry name" value="MetI-like_sf"/>
</dbReference>
<dbReference type="GO" id="GO:0005886">
    <property type="term" value="C:plasma membrane"/>
    <property type="evidence" value="ECO:0007669"/>
    <property type="project" value="UniProtKB-SubCell"/>
</dbReference>
<dbReference type="Gene3D" id="1.10.3720.10">
    <property type="entry name" value="MetI-like"/>
    <property type="match status" value="1"/>
</dbReference>
<evidence type="ECO:0000256" key="7">
    <source>
        <dbReference type="RuleBase" id="RU363032"/>
    </source>
</evidence>
<feature type="transmembrane region" description="Helical" evidence="7">
    <location>
        <begin position="114"/>
        <end position="134"/>
    </location>
</feature>
<comment type="similarity">
    <text evidence="7">Belongs to the binding-protein-dependent transport system permease family.</text>
</comment>
<keyword evidence="5 7" id="KW-1133">Transmembrane helix</keyword>
<protein>
    <submittedName>
        <fullName evidence="9">Sugar ABC transporter permease</fullName>
    </submittedName>
</protein>
<evidence type="ECO:0000313" key="9">
    <source>
        <dbReference type="EMBL" id="RRR77364.1"/>
    </source>
</evidence>
<gene>
    <name evidence="9" type="ORF">EI684_01545</name>
</gene>
<keyword evidence="2 7" id="KW-0813">Transport</keyword>
<dbReference type="PANTHER" id="PTHR30193">
    <property type="entry name" value="ABC TRANSPORTER PERMEASE PROTEIN"/>
    <property type="match status" value="1"/>
</dbReference>
<reference evidence="9 10" key="1">
    <citation type="submission" date="2018-12" db="EMBL/GenBank/DDBJ databases">
        <title>Genome Sequence of Candidatus Viridilinea halotolerans isolated from saline sulfide-rich spring.</title>
        <authorList>
            <person name="Grouzdev D.S."/>
            <person name="Burganskaya E.I."/>
            <person name="Krutkina M.S."/>
            <person name="Sukhacheva M.V."/>
            <person name="Gorlenko V.M."/>
        </authorList>
    </citation>
    <scope>NUCLEOTIDE SEQUENCE [LARGE SCALE GENOMIC DNA]</scope>
    <source>
        <strain evidence="9">Chok-6</strain>
    </source>
</reference>
<feature type="transmembrane region" description="Helical" evidence="7">
    <location>
        <begin position="161"/>
        <end position="187"/>
    </location>
</feature>
<comment type="caution">
    <text evidence="9">The sequence shown here is derived from an EMBL/GenBank/DDBJ whole genome shotgun (WGS) entry which is preliminary data.</text>
</comment>
<evidence type="ECO:0000256" key="2">
    <source>
        <dbReference type="ARBA" id="ARBA00022448"/>
    </source>
</evidence>
<comment type="subcellular location">
    <subcellularLocation>
        <location evidence="1 7">Cell membrane</location>
        <topology evidence="1 7">Multi-pass membrane protein</topology>
    </subcellularLocation>
</comment>
<dbReference type="InterPro" id="IPR051393">
    <property type="entry name" value="ABC_transporter_permease"/>
</dbReference>
<dbReference type="EMBL" id="RSAS01000067">
    <property type="protein sequence ID" value="RRR77364.1"/>
    <property type="molecule type" value="Genomic_DNA"/>
</dbReference>
<keyword evidence="6 7" id="KW-0472">Membrane</keyword>
<keyword evidence="3" id="KW-1003">Cell membrane</keyword>
<dbReference type="CDD" id="cd06261">
    <property type="entry name" value="TM_PBP2"/>
    <property type="match status" value="1"/>
</dbReference>
<organism evidence="9 10">
    <name type="scientific">Candidatus Viridilinea halotolerans</name>
    <dbReference type="NCBI Taxonomy" id="2491704"/>
    <lineage>
        <taxon>Bacteria</taxon>
        <taxon>Bacillati</taxon>
        <taxon>Chloroflexota</taxon>
        <taxon>Chloroflexia</taxon>
        <taxon>Chloroflexales</taxon>
        <taxon>Chloroflexineae</taxon>
        <taxon>Oscillochloridaceae</taxon>
        <taxon>Candidatus Viridilinea</taxon>
    </lineage>
</organism>
<dbReference type="Pfam" id="PF00528">
    <property type="entry name" value="BPD_transp_1"/>
    <property type="match status" value="1"/>
</dbReference>
<evidence type="ECO:0000259" key="8">
    <source>
        <dbReference type="PROSITE" id="PS50928"/>
    </source>
</evidence>
<proteinExistence type="inferred from homology"/>
<evidence type="ECO:0000256" key="4">
    <source>
        <dbReference type="ARBA" id="ARBA00022692"/>
    </source>
</evidence>
<feature type="domain" description="ABC transmembrane type-1" evidence="8">
    <location>
        <begin position="76"/>
        <end position="297"/>
    </location>
</feature>
<dbReference type="SUPFAM" id="SSF161098">
    <property type="entry name" value="MetI-like"/>
    <property type="match status" value="1"/>
</dbReference>
<accession>A0A426UA32</accession>